<dbReference type="Pfam" id="PF06839">
    <property type="entry name" value="Zn_ribbon_GRF"/>
    <property type="match status" value="1"/>
</dbReference>
<feature type="domain" description="GRF-type" evidence="5">
    <location>
        <begin position="10"/>
        <end position="52"/>
    </location>
</feature>
<keyword evidence="1" id="KW-0479">Metal-binding</keyword>
<dbReference type="AlphaFoldDB" id="A0AAW1HY68"/>
<evidence type="ECO:0000256" key="2">
    <source>
        <dbReference type="ARBA" id="ARBA00022771"/>
    </source>
</evidence>
<dbReference type="GO" id="GO:0008270">
    <property type="term" value="F:zinc ion binding"/>
    <property type="evidence" value="ECO:0007669"/>
    <property type="project" value="UniProtKB-KW"/>
</dbReference>
<organism evidence="6 7">
    <name type="scientific">Saponaria officinalis</name>
    <name type="common">Common soapwort</name>
    <name type="synonym">Lychnis saponaria</name>
    <dbReference type="NCBI Taxonomy" id="3572"/>
    <lineage>
        <taxon>Eukaryota</taxon>
        <taxon>Viridiplantae</taxon>
        <taxon>Streptophyta</taxon>
        <taxon>Embryophyta</taxon>
        <taxon>Tracheophyta</taxon>
        <taxon>Spermatophyta</taxon>
        <taxon>Magnoliopsida</taxon>
        <taxon>eudicotyledons</taxon>
        <taxon>Gunneridae</taxon>
        <taxon>Pentapetalae</taxon>
        <taxon>Caryophyllales</taxon>
        <taxon>Caryophyllaceae</taxon>
        <taxon>Caryophylleae</taxon>
        <taxon>Saponaria</taxon>
    </lineage>
</organism>
<evidence type="ECO:0000256" key="3">
    <source>
        <dbReference type="ARBA" id="ARBA00022833"/>
    </source>
</evidence>
<keyword evidence="2 4" id="KW-0863">Zinc-finger</keyword>
<evidence type="ECO:0000313" key="7">
    <source>
        <dbReference type="Proteomes" id="UP001443914"/>
    </source>
</evidence>
<accession>A0AAW1HY68</accession>
<dbReference type="InterPro" id="IPR010666">
    <property type="entry name" value="Znf_GRF"/>
</dbReference>
<keyword evidence="7" id="KW-1185">Reference proteome</keyword>
<evidence type="ECO:0000313" key="6">
    <source>
        <dbReference type="EMBL" id="KAK9682035.1"/>
    </source>
</evidence>
<sequence>MAFSSSNGNCKHNLTPVEQTVKKNEANKGRRFFRCPQWKNDDCGFFKWADGVISETSVETSSVNQDIVMDRRLLEFYLNLDN</sequence>
<evidence type="ECO:0000259" key="5">
    <source>
        <dbReference type="PROSITE" id="PS51999"/>
    </source>
</evidence>
<comment type="caution">
    <text evidence="6">The sequence shown here is derived from an EMBL/GenBank/DDBJ whole genome shotgun (WGS) entry which is preliminary data.</text>
</comment>
<keyword evidence="3" id="KW-0862">Zinc</keyword>
<dbReference type="PROSITE" id="PS51999">
    <property type="entry name" value="ZF_GRF"/>
    <property type="match status" value="1"/>
</dbReference>
<gene>
    <name evidence="6" type="ORF">RND81_10G045800</name>
</gene>
<dbReference type="Proteomes" id="UP001443914">
    <property type="component" value="Unassembled WGS sequence"/>
</dbReference>
<protein>
    <recommendedName>
        <fullName evidence="5">GRF-type domain-containing protein</fullName>
    </recommendedName>
</protein>
<dbReference type="EMBL" id="JBDFQZ010000010">
    <property type="protein sequence ID" value="KAK9682035.1"/>
    <property type="molecule type" value="Genomic_DNA"/>
</dbReference>
<name>A0AAW1HY68_SAPOF</name>
<evidence type="ECO:0000256" key="4">
    <source>
        <dbReference type="PROSITE-ProRule" id="PRU01343"/>
    </source>
</evidence>
<reference evidence="6" key="1">
    <citation type="submission" date="2024-03" db="EMBL/GenBank/DDBJ databases">
        <title>WGS assembly of Saponaria officinalis var. Norfolk2.</title>
        <authorList>
            <person name="Jenkins J."/>
            <person name="Shu S."/>
            <person name="Grimwood J."/>
            <person name="Barry K."/>
            <person name="Goodstein D."/>
            <person name="Schmutz J."/>
            <person name="Leebens-Mack J."/>
            <person name="Osbourn A."/>
        </authorList>
    </citation>
    <scope>NUCLEOTIDE SEQUENCE [LARGE SCALE GENOMIC DNA]</scope>
    <source>
        <strain evidence="6">JIC</strain>
    </source>
</reference>
<evidence type="ECO:0000256" key="1">
    <source>
        <dbReference type="ARBA" id="ARBA00022723"/>
    </source>
</evidence>
<proteinExistence type="predicted"/>